<dbReference type="OrthoDB" id="306716at2157"/>
<feature type="compositionally biased region" description="Basic and acidic residues" evidence="2">
    <location>
        <begin position="122"/>
        <end position="136"/>
    </location>
</feature>
<dbReference type="GO" id="GO:0019563">
    <property type="term" value="P:glycerol catabolic process"/>
    <property type="evidence" value="ECO:0007669"/>
    <property type="project" value="InterPro"/>
</dbReference>
<dbReference type="GO" id="GO:0047324">
    <property type="term" value="F:phosphoenolpyruvate-glycerone phosphotransferase activity"/>
    <property type="evidence" value="ECO:0007669"/>
    <property type="project" value="InterPro"/>
</dbReference>
<reference evidence="4 5" key="1">
    <citation type="submission" date="2021-03" db="EMBL/GenBank/DDBJ databases">
        <title>Halorubrum sodomense MBLA0099, Whole genome shotgun sequencing.</title>
        <authorList>
            <person name="Seo M.-J."/>
            <person name="Cho E.-S."/>
            <person name="Hwang C.Y."/>
        </authorList>
    </citation>
    <scope>NUCLEOTIDE SEQUENCE [LARGE SCALE GENOMIC DNA]</scope>
    <source>
        <strain evidence="4 5">MBLA0099</strain>
    </source>
</reference>
<dbReference type="PANTHER" id="PTHR38594:SF1">
    <property type="entry name" value="PEP-DEPENDENT DIHYDROXYACETONE KINASE, PHOSPHORYL DONOR SUBUNIT DHAM"/>
    <property type="match status" value="1"/>
</dbReference>
<protein>
    <submittedName>
        <fullName evidence="4">PTS mannose transporter subunit IID</fullName>
    </submittedName>
</protein>
<proteinExistence type="predicted"/>
<dbReference type="AlphaFoldDB" id="A0A8T8LI42"/>
<dbReference type="EMBL" id="CP073695">
    <property type="protein sequence ID" value="QUO46538.1"/>
    <property type="molecule type" value="Genomic_DNA"/>
</dbReference>
<name>A0A8T8LI42_9EURY</name>
<dbReference type="PROSITE" id="PS51096">
    <property type="entry name" value="PTS_EIIA_TYPE_4"/>
    <property type="match status" value="1"/>
</dbReference>
<dbReference type="RefSeq" id="WP_211552984.1">
    <property type="nucleotide sequence ID" value="NZ_CP073695.1"/>
</dbReference>
<feature type="region of interest" description="Disordered" evidence="2">
    <location>
        <begin position="117"/>
        <end position="136"/>
    </location>
</feature>
<dbReference type="SUPFAM" id="SSF53062">
    <property type="entry name" value="PTS system fructose IIA component-like"/>
    <property type="match status" value="1"/>
</dbReference>
<evidence type="ECO:0000256" key="2">
    <source>
        <dbReference type="SAM" id="MobiDB-lite"/>
    </source>
</evidence>
<dbReference type="GeneID" id="64827439"/>
<dbReference type="InterPro" id="IPR036662">
    <property type="entry name" value="PTS_EIIA_man-typ_sf"/>
</dbReference>
<evidence type="ECO:0000313" key="4">
    <source>
        <dbReference type="EMBL" id="QUO46538.1"/>
    </source>
</evidence>
<dbReference type="GO" id="GO:0009401">
    <property type="term" value="P:phosphoenolpyruvate-dependent sugar phosphotransferase system"/>
    <property type="evidence" value="ECO:0007669"/>
    <property type="project" value="InterPro"/>
</dbReference>
<dbReference type="InterPro" id="IPR039643">
    <property type="entry name" value="DhaM"/>
</dbReference>
<accession>A0A8T8LI42</accession>
<dbReference type="Proteomes" id="UP000679341">
    <property type="component" value="Chromosome"/>
</dbReference>
<keyword evidence="5" id="KW-1185">Reference proteome</keyword>
<keyword evidence="1" id="KW-0808">Transferase</keyword>
<feature type="domain" description="PTS EIIA type-4" evidence="3">
    <location>
        <begin position="1"/>
        <end position="136"/>
    </location>
</feature>
<dbReference type="PANTHER" id="PTHR38594">
    <property type="entry name" value="PEP-DEPENDENT DIHYDROXYACETONE KINASE, PHOSPHORYL DONOR SUBUNIT DHAM"/>
    <property type="match status" value="1"/>
</dbReference>
<gene>
    <name evidence="4" type="ORF">J7656_07825</name>
</gene>
<dbReference type="Gene3D" id="3.40.50.510">
    <property type="entry name" value="Phosphotransferase system, mannose-type IIA component"/>
    <property type="match status" value="1"/>
</dbReference>
<evidence type="ECO:0000256" key="1">
    <source>
        <dbReference type="ARBA" id="ARBA00022679"/>
    </source>
</evidence>
<evidence type="ECO:0000313" key="5">
    <source>
        <dbReference type="Proteomes" id="UP000679341"/>
    </source>
</evidence>
<dbReference type="KEGG" id="hss:J7656_07825"/>
<dbReference type="GO" id="GO:0016020">
    <property type="term" value="C:membrane"/>
    <property type="evidence" value="ECO:0007669"/>
    <property type="project" value="InterPro"/>
</dbReference>
<dbReference type="InterPro" id="IPR004701">
    <property type="entry name" value="PTS_EIIA_man-typ"/>
</dbReference>
<evidence type="ECO:0000259" key="3">
    <source>
        <dbReference type="PROSITE" id="PS51096"/>
    </source>
</evidence>
<organism evidence="4 5">
    <name type="scientific">Halorubrum ruber</name>
    <dbReference type="NCBI Taxonomy" id="2982524"/>
    <lineage>
        <taxon>Archaea</taxon>
        <taxon>Methanobacteriati</taxon>
        <taxon>Methanobacteriota</taxon>
        <taxon>Stenosarchaea group</taxon>
        <taxon>Halobacteria</taxon>
        <taxon>Halobacteriales</taxon>
        <taxon>Haloferacaceae</taxon>
        <taxon>Halorubrum</taxon>
    </lineage>
</organism>
<sequence>MVGIVVVSHSERAAEGIAEVAAEMAGDTRIEPVGGDGKGGIGTVPDAIEDAIDAAAGGETDEGGRSDGDGVVVLVDLGSAVMNADVAVELSDAEAVIADAPVLEGAVNAAVAATDPSATVESVREQAEAARDIEKL</sequence>
<dbReference type="Pfam" id="PF03610">
    <property type="entry name" value="EIIA-man"/>
    <property type="match status" value="1"/>
</dbReference>